<comment type="caution">
    <text evidence="4">The sequence shown here is derived from an EMBL/GenBank/DDBJ whole genome shotgun (WGS) entry which is preliminary data.</text>
</comment>
<protein>
    <recommendedName>
        <fullName evidence="6">DUF3945 domain-containing protein</fullName>
    </recommendedName>
</protein>
<organism evidence="4 5">
    <name type="scientific">Sphingobacterium athyrii</name>
    <dbReference type="NCBI Taxonomy" id="2152717"/>
    <lineage>
        <taxon>Bacteria</taxon>
        <taxon>Pseudomonadati</taxon>
        <taxon>Bacteroidota</taxon>
        <taxon>Sphingobacteriia</taxon>
        <taxon>Sphingobacteriales</taxon>
        <taxon>Sphingobacteriaceae</taxon>
        <taxon>Sphingobacterium</taxon>
    </lineage>
</organism>
<evidence type="ECO:0000313" key="4">
    <source>
        <dbReference type="EMBL" id="PUV24456.1"/>
    </source>
</evidence>
<keyword evidence="5" id="KW-1185">Reference proteome</keyword>
<proteinExistence type="predicted"/>
<evidence type="ECO:0000259" key="2">
    <source>
        <dbReference type="Pfam" id="PF13101"/>
    </source>
</evidence>
<evidence type="ECO:0000256" key="1">
    <source>
        <dbReference type="SAM" id="MobiDB-lite"/>
    </source>
</evidence>
<name>A0A363NUG4_9SPHI</name>
<dbReference type="EMBL" id="QCXX01000003">
    <property type="protein sequence ID" value="PUV24456.1"/>
    <property type="molecule type" value="Genomic_DNA"/>
</dbReference>
<feature type="region of interest" description="Disordered" evidence="1">
    <location>
        <begin position="417"/>
        <end position="450"/>
    </location>
</feature>
<dbReference type="RefSeq" id="WP_108634382.1">
    <property type="nucleotide sequence ID" value="NZ_QCXX01000003.1"/>
</dbReference>
<sequence length="450" mass="50952">MNEPTNTSEKKTEVLEALSDILLVLDKNKNRIEAVKGVDDKGNLKTVAAKMSNILDFMRIDKGDAFSNFFSNFLRRLNDPFQFRFFKAPAMDLNEIGRKLQEAIDNPSPEGKRLLKALEVFENKLKQNRMETNQTTNGQTMQSETKPAFKYDPKDIDWASLEKLNLNRDLLEKNGQLDKLLKGYKTDGVYRIEGNFDGAVLKGDARLALRNVNGKVTVMIHGVRSEPDLKNQFYGHSFTAEDRENLLKTGNMGRVAELTNYQDGTKVKNLISIDKLTNEVVSFPVDLIKIGDKFGGVKLTKEQKTDLLEGKAVSVEGMVNKKTGELFNQLLQYSAEEKKLVFMGQSETLGKAQSQHGIADEFRGKVLTDSDKKLLEEGNVIHLKDIINKEGTRLYSGYLWYNKDTGKLDFDLKNPQLDNASETKKQNIVSKEPEQTNQDKKTNTSKQKLH</sequence>
<feature type="domain" description="DUF3945" evidence="2">
    <location>
        <begin position="361"/>
        <end position="411"/>
    </location>
</feature>
<evidence type="ECO:0000259" key="3">
    <source>
        <dbReference type="Pfam" id="PF13351"/>
    </source>
</evidence>
<feature type="domain" description="DUF3945" evidence="2">
    <location>
        <begin position="295"/>
        <end position="342"/>
    </location>
</feature>
<dbReference type="Proteomes" id="UP000250831">
    <property type="component" value="Unassembled WGS sequence"/>
</dbReference>
<dbReference type="Pfam" id="PF13351">
    <property type="entry name" value="DUF4099"/>
    <property type="match status" value="1"/>
</dbReference>
<feature type="compositionally biased region" description="Basic and acidic residues" evidence="1">
    <location>
        <begin position="421"/>
        <end position="442"/>
    </location>
</feature>
<evidence type="ECO:0008006" key="6">
    <source>
        <dbReference type="Google" id="ProtNLM"/>
    </source>
</evidence>
<dbReference type="InterPro" id="IPR025222">
    <property type="entry name" value="DUF3945"/>
</dbReference>
<dbReference type="AlphaFoldDB" id="A0A363NUG4"/>
<evidence type="ECO:0000313" key="5">
    <source>
        <dbReference type="Proteomes" id="UP000250831"/>
    </source>
</evidence>
<accession>A0A363NUG4</accession>
<dbReference type="Pfam" id="PF13101">
    <property type="entry name" value="DUF3945"/>
    <property type="match status" value="2"/>
</dbReference>
<dbReference type="OrthoDB" id="1081890at2"/>
<reference evidence="4 5" key="1">
    <citation type="submission" date="2018-04" db="EMBL/GenBank/DDBJ databases">
        <title>Sphingobacterium sp. M46 Genome.</title>
        <authorList>
            <person name="Cheng J."/>
            <person name="Li Y."/>
        </authorList>
    </citation>
    <scope>NUCLEOTIDE SEQUENCE [LARGE SCALE GENOMIC DNA]</scope>
    <source>
        <strain evidence="4 5">M46</strain>
    </source>
</reference>
<feature type="domain" description="DUF4099" evidence="3">
    <location>
        <begin position="151"/>
        <end position="231"/>
    </location>
</feature>
<gene>
    <name evidence="4" type="ORF">DCO56_14015</name>
</gene>
<dbReference type="InterPro" id="IPR025343">
    <property type="entry name" value="DUF4099"/>
</dbReference>